<dbReference type="Pfam" id="PF05272">
    <property type="entry name" value="VapE-like_dom"/>
    <property type="match status" value="1"/>
</dbReference>
<dbReference type="PANTHER" id="PTHR34985">
    <property type="entry name" value="SLR0554 PROTEIN"/>
    <property type="match status" value="1"/>
</dbReference>
<dbReference type="InterPro" id="IPR007936">
    <property type="entry name" value="VapE-like_dom"/>
</dbReference>
<sequence length="797" mass="89887">MQNDKKIQISLGASRKTSYWPAADMYWSEFITRLKTPVRGPETLEEYLKFAKSKQDELKDVGGFVGGIFSGDRRKASNLIGRDLLTLDMDNIPAGETDNILRRVAGLGCAAAVYSTRKHAGYAPRLRVIIPLDRTATADEYEPAARKAAAIIGIEFCDPTTFEGSRLMYWPSCCADSAYICEAYDKPFCSLDGLLAMYENWQDVTSWPQVPGSEAIEKRRVARQENPLGKRGVIGAFCRCYTITQAMETFIPGLYEETAITGRYTYTGGSTVGGAILYDDDLFLYSHHATDPCSGQLVNAFDLVRLHKFGDRDAEAKDGTPANRMPSFTAMSQLALEDEAVSQLMTQERIKQAREAFGAPQEATEEENLDWIKRLTRDGNGRFEKTINNAVTILEHDPLLAGKIATDEFASCGLVMGKVPWDSRNERRRWEDVDYAGFYNYMELFYGITGKEKLDNALLIVSSANKINAVKEYLDGLNWDGKKRLDTLLPDYLGTENNAYTRAVMRKSLCAAVARAVNGGIKYDYMPIITGPQGIGKSTFLRLLGKDWFSDSLTTFEGKDAAELIQGTWINEIGELTAFTRQETQVIKQFLSKTDDIYRAAYGRQTKKYPRRCVFFGTSNDSEFLKDHTGNRRFWPVDAGLHAPTKSVWRDLPEEVDQIWAESYAYYLLGEELFLDPEVEALAQVQQDEHREFTGREGMVIDFLEQPVPESWNQMGISARKMYLAGSMNLEDVTLVPRDKVCALEIWVECFGGDIKHMKRTDSAEINAILTRLNGWKRNKSGRRYGPYGTQRGYEKV</sequence>
<dbReference type="Proteomes" id="UP000446866">
    <property type="component" value="Unassembled WGS sequence"/>
</dbReference>
<reference evidence="2 3" key="1">
    <citation type="submission" date="2018-08" db="EMBL/GenBank/DDBJ databases">
        <title>Murine metabolic-syndrome-specific gut microbial biobank.</title>
        <authorList>
            <person name="Liu C."/>
        </authorList>
    </citation>
    <scope>NUCLEOTIDE SEQUENCE [LARGE SCALE GENOMIC DNA]</scope>
    <source>
        <strain evidence="2 3">28</strain>
    </source>
</reference>
<evidence type="ECO:0000259" key="1">
    <source>
        <dbReference type="Pfam" id="PF05272"/>
    </source>
</evidence>
<dbReference type="AlphaFoldDB" id="A0A845QIZ7"/>
<keyword evidence="3" id="KW-1185">Reference proteome</keyword>
<feature type="domain" description="Virulence-associated protein E-like" evidence="1">
    <location>
        <begin position="474"/>
        <end position="691"/>
    </location>
</feature>
<evidence type="ECO:0000313" key="3">
    <source>
        <dbReference type="Proteomes" id="UP000446866"/>
    </source>
</evidence>
<gene>
    <name evidence="2" type="ORF">D0435_10855</name>
</gene>
<dbReference type="PANTHER" id="PTHR34985:SF1">
    <property type="entry name" value="SLR0554 PROTEIN"/>
    <property type="match status" value="1"/>
</dbReference>
<accession>A0A845QIZ7</accession>
<comment type="caution">
    <text evidence="2">The sequence shown here is derived from an EMBL/GenBank/DDBJ whole genome shotgun (WGS) entry which is preliminary data.</text>
</comment>
<protein>
    <submittedName>
        <fullName evidence="2">Virulence-associated protein E</fullName>
    </submittedName>
</protein>
<organism evidence="2 3">
    <name type="scientific">Anaerotruncus colihominis</name>
    <dbReference type="NCBI Taxonomy" id="169435"/>
    <lineage>
        <taxon>Bacteria</taxon>
        <taxon>Bacillati</taxon>
        <taxon>Bacillota</taxon>
        <taxon>Clostridia</taxon>
        <taxon>Eubacteriales</taxon>
        <taxon>Oscillospiraceae</taxon>
        <taxon>Anaerotruncus</taxon>
    </lineage>
</organism>
<dbReference type="EMBL" id="QXWK01000020">
    <property type="protein sequence ID" value="NBH62152.1"/>
    <property type="molecule type" value="Genomic_DNA"/>
</dbReference>
<dbReference type="SUPFAM" id="SSF52540">
    <property type="entry name" value="P-loop containing nucleoside triphosphate hydrolases"/>
    <property type="match status" value="1"/>
</dbReference>
<proteinExistence type="predicted"/>
<evidence type="ECO:0000313" key="2">
    <source>
        <dbReference type="EMBL" id="NBH62152.1"/>
    </source>
</evidence>
<dbReference type="InterPro" id="IPR027417">
    <property type="entry name" value="P-loop_NTPase"/>
</dbReference>
<name>A0A845QIZ7_9FIRM</name>
<dbReference type="RefSeq" id="WP_160202440.1">
    <property type="nucleotide sequence ID" value="NZ_QXWK01000020.1"/>
</dbReference>